<evidence type="ECO:0000256" key="8">
    <source>
        <dbReference type="ARBA" id="ARBA00023128"/>
    </source>
</evidence>
<reference evidence="13" key="1">
    <citation type="submission" date="2013-10" db="EMBL/GenBank/DDBJ databases">
        <title>Genomic analysis of the causative agents of coccidiosis in chickens.</title>
        <authorList>
            <person name="Reid A.J."/>
            <person name="Blake D."/>
            <person name="Billington K."/>
            <person name="Browne H."/>
            <person name="Dunn M."/>
            <person name="Hung S."/>
            <person name="Kawahara F."/>
            <person name="Miranda-Saavedra D."/>
            <person name="Mourier T."/>
            <person name="Nagra H."/>
            <person name="Otto T.D."/>
            <person name="Rawlings N."/>
            <person name="Sanchez A."/>
            <person name="Sanders M."/>
            <person name="Subramaniam C."/>
            <person name="Tay Y."/>
            <person name="Dear P."/>
            <person name="Doerig C."/>
            <person name="Gruber A."/>
            <person name="Parkinson J."/>
            <person name="Shirley M."/>
            <person name="Wan K.L."/>
            <person name="Berriman M."/>
            <person name="Tomley F."/>
            <person name="Pain A."/>
        </authorList>
    </citation>
    <scope>NUCLEOTIDE SEQUENCE [LARGE SCALE GENOMIC DNA]</scope>
    <source>
        <strain evidence="13">Weybridge</strain>
    </source>
</reference>
<feature type="binding site" evidence="11">
    <location>
        <begin position="150"/>
        <end position="156"/>
    </location>
    <ligand>
        <name>S-adenosyl-L-methionine</name>
        <dbReference type="ChEBI" id="CHEBI:59789"/>
    </ligand>
</feature>
<evidence type="ECO:0000256" key="3">
    <source>
        <dbReference type="ARBA" id="ARBA00022603"/>
    </source>
</evidence>
<evidence type="ECO:0000256" key="11">
    <source>
        <dbReference type="PROSITE-ProRule" id="PRU01023"/>
    </source>
</evidence>
<keyword evidence="4 11" id="KW-0808">Transferase</keyword>
<dbReference type="OMA" id="RHIIHAH"/>
<evidence type="ECO:0000256" key="1">
    <source>
        <dbReference type="ARBA" id="ARBA00004173"/>
    </source>
</evidence>
<dbReference type="PANTHER" id="PTHR22808:SF3">
    <property type="entry name" value="5-METHYLCYTOSINE RRNA METHYLTRANSFERASE NSUN4"/>
    <property type="match status" value="1"/>
</dbReference>
<keyword evidence="2" id="KW-0698">rRNA processing</keyword>
<dbReference type="GO" id="GO:0031167">
    <property type="term" value="P:rRNA methylation"/>
    <property type="evidence" value="ECO:0007669"/>
    <property type="project" value="TreeGrafter"/>
</dbReference>
<accession>U6MFJ2</accession>
<keyword evidence="6 11" id="KW-0694">RNA-binding</keyword>
<keyword evidence="5 11" id="KW-0949">S-adenosyl-L-methionine</keyword>
<dbReference type="PROSITE" id="PS51686">
    <property type="entry name" value="SAM_MT_RSMB_NOP"/>
    <property type="match status" value="1"/>
</dbReference>
<dbReference type="InterPro" id="IPR001678">
    <property type="entry name" value="MeTrfase_RsmB-F_NOP2_dom"/>
</dbReference>
<dbReference type="GO" id="GO:0008173">
    <property type="term" value="F:RNA methyltransferase activity"/>
    <property type="evidence" value="ECO:0007669"/>
    <property type="project" value="InterPro"/>
</dbReference>
<keyword evidence="8" id="KW-0496">Mitochondrion</keyword>
<comment type="similarity">
    <text evidence="11">Belongs to the class I-like SAM-binding methyltransferase superfamily. RsmB/NOP family.</text>
</comment>
<feature type="active site" description="Nucleophile" evidence="11">
    <location>
        <position position="272"/>
    </location>
</feature>
<dbReference type="GeneID" id="25334924"/>
<evidence type="ECO:0000256" key="5">
    <source>
        <dbReference type="ARBA" id="ARBA00022691"/>
    </source>
</evidence>
<dbReference type="AlphaFoldDB" id="U6MFJ2"/>
<evidence type="ECO:0000313" key="13">
    <source>
        <dbReference type="EMBL" id="CDJ61224.1"/>
    </source>
</evidence>
<evidence type="ECO:0000256" key="2">
    <source>
        <dbReference type="ARBA" id="ARBA00022552"/>
    </source>
</evidence>
<comment type="subcellular location">
    <subcellularLocation>
        <location evidence="1">Mitochondrion</location>
    </subcellularLocation>
</comment>
<keyword evidence="3 11" id="KW-0489">Methyltransferase</keyword>
<dbReference type="Gene3D" id="3.40.50.150">
    <property type="entry name" value="Vaccinia Virus protein VP39"/>
    <property type="match status" value="2"/>
</dbReference>
<feature type="domain" description="SAM-dependent MTase RsmB/NOP-type" evidence="12">
    <location>
        <begin position="51"/>
        <end position="339"/>
    </location>
</feature>
<sequence>MSIRGGACWSATYSKQYGADRWKLLLNALAEVPTQLAFVAPHISYSAVRYLLRKPRFVPCLIPNCFSYDAGRKVPETDSKCAGGESAESVTPDPRVQLPFDQNMSENVAIVEDEHVAAEAMAKTYFLDGASALAGFILGARPGEVVLDMCAAPGGKSLIILSMLTQAKVPACVFGNHSMLSEADSVENDDETAGLLVCNDISRDRLARLQNTLNKFLPPYSTAGQRLQFSCADICKGGPFGTPKAHAERQLKMLLIASKLLKKDGILLYSTCALSELENDAVIEKFLKKTARNIKVLPLFDGEWPAEVKLLEGKGSGLCKTTEHSDSSIMFFVEKLKYGYAMLPDVSRFGPMYFCRMQITGH</sequence>
<comment type="caution">
    <text evidence="11">Lacks conserved residue(s) required for the propagation of feature annotation.</text>
</comment>
<dbReference type="RefSeq" id="XP_013337874.1">
    <property type="nucleotide sequence ID" value="XM_013482420.1"/>
</dbReference>
<proteinExistence type="inferred from homology"/>
<protein>
    <recommendedName>
        <fullName evidence="9">NOL1/NOP2/Sun domain family member 4</fullName>
    </recommendedName>
</protein>
<dbReference type="InterPro" id="IPR029063">
    <property type="entry name" value="SAM-dependent_MTases_sf"/>
</dbReference>
<dbReference type="SUPFAM" id="SSF53335">
    <property type="entry name" value="S-adenosyl-L-methionine-dependent methyltransferases"/>
    <property type="match status" value="1"/>
</dbReference>
<evidence type="ECO:0000256" key="4">
    <source>
        <dbReference type="ARBA" id="ARBA00022679"/>
    </source>
</evidence>
<evidence type="ECO:0000256" key="9">
    <source>
        <dbReference type="ARBA" id="ARBA00042050"/>
    </source>
</evidence>
<keyword evidence="14" id="KW-1185">Reference proteome</keyword>
<dbReference type="PANTHER" id="PTHR22808">
    <property type="entry name" value="NCL1 YEAST -RELATED NOL1/NOP2/FMU SUN DOMAIN-CONTAINING"/>
    <property type="match status" value="1"/>
</dbReference>
<dbReference type="PRINTS" id="PR02008">
    <property type="entry name" value="RCMTFAMILY"/>
</dbReference>
<reference evidence="13" key="2">
    <citation type="submission" date="2013-10" db="EMBL/GenBank/DDBJ databases">
        <authorList>
            <person name="Aslett M."/>
        </authorList>
    </citation>
    <scope>NUCLEOTIDE SEQUENCE [LARGE SCALE GENOMIC DNA]</scope>
    <source>
        <strain evidence="13">Weybridge</strain>
    </source>
</reference>
<evidence type="ECO:0000259" key="12">
    <source>
        <dbReference type="PROSITE" id="PS51686"/>
    </source>
</evidence>
<organism evidence="13 14">
    <name type="scientific">Eimeria maxima</name>
    <name type="common">Coccidian parasite</name>
    <dbReference type="NCBI Taxonomy" id="5804"/>
    <lineage>
        <taxon>Eukaryota</taxon>
        <taxon>Sar</taxon>
        <taxon>Alveolata</taxon>
        <taxon>Apicomplexa</taxon>
        <taxon>Conoidasida</taxon>
        <taxon>Coccidia</taxon>
        <taxon>Eucoccidiorida</taxon>
        <taxon>Eimeriorina</taxon>
        <taxon>Eimeriidae</taxon>
        <taxon>Eimeria</taxon>
    </lineage>
</organism>
<evidence type="ECO:0000256" key="6">
    <source>
        <dbReference type="ARBA" id="ARBA00022884"/>
    </source>
</evidence>
<gene>
    <name evidence="13" type="ORF">EMWEY_00009380</name>
</gene>
<dbReference type="EMBL" id="HG722032">
    <property type="protein sequence ID" value="CDJ61224.1"/>
    <property type="molecule type" value="Genomic_DNA"/>
</dbReference>
<dbReference type="InterPro" id="IPR049560">
    <property type="entry name" value="MeTrfase_RsmB-F_NOP2_cat"/>
</dbReference>
<keyword evidence="7" id="KW-0809">Transit peptide</keyword>
<dbReference type="GO" id="GO:0003723">
    <property type="term" value="F:RNA binding"/>
    <property type="evidence" value="ECO:0007669"/>
    <property type="project" value="UniProtKB-UniRule"/>
</dbReference>
<dbReference type="InterPro" id="IPR023267">
    <property type="entry name" value="RCMT"/>
</dbReference>
<dbReference type="Proteomes" id="UP000030763">
    <property type="component" value="Unassembled WGS sequence"/>
</dbReference>
<dbReference type="GO" id="GO:0005762">
    <property type="term" value="C:mitochondrial large ribosomal subunit"/>
    <property type="evidence" value="ECO:0007669"/>
    <property type="project" value="TreeGrafter"/>
</dbReference>
<evidence type="ECO:0000256" key="7">
    <source>
        <dbReference type="ARBA" id="ARBA00022946"/>
    </source>
</evidence>
<dbReference type="Pfam" id="PF01189">
    <property type="entry name" value="Methyltr_RsmB-F"/>
    <property type="match status" value="1"/>
</dbReference>
<comment type="catalytic activity">
    <reaction evidence="10">
        <text>a cytidine in rRNA + S-adenosyl-L-methionine = a 5-methylcytidine in rRNA + S-adenosyl-L-homocysteine + H(+)</text>
        <dbReference type="Rhea" id="RHEA:61484"/>
        <dbReference type="Rhea" id="RHEA-COMP:15836"/>
        <dbReference type="Rhea" id="RHEA-COMP:15837"/>
        <dbReference type="ChEBI" id="CHEBI:15378"/>
        <dbReference type="ChEBI" id="CHEBI:57856"/>
        <dbReference type="ChEBI" id="CHEBI:59789"/>
        <dbReference type="ChEBI" id="CHEBI:74483"/>
        <dbReference type="ChEBI" id="CHEBI:82748"/>
    </reaction>
</comment>
<evidence type="ECO:0000256" key="10">
    <source>
        <dbReference type="ARBA" id="ARBA00049302"/>
    </source>
</evidence>
<name>U6MFJ2_EIMMA</name>
<dbReference type="VEuPathDB" id="ToxoDB:EMWEY_00009380"/>
<dbReference type="OrthoDB" id="427002at2759"/>
<evidence type="ECO:0000313" key="14">
    <source>
        <dbReference type="Proteomes" id="UP000030763"/>
    </source>
</evidence>